<dbReference type="EMBL" id="FUYF01000010">
    <property type="protein sequence ID" value="SKA88905.1"/>
    <property type="molecule type" value="Genomic_DNA"/>
</dbReference>
<accession>A0A1T4XIH6</accession>
<dbReference type="AlphaFoldDB" id="A0A1T4XIH6"/>
<dbReference type="Gene3D" id="3.40.50.720">
    <property type="entry name" value="NAD(P)-binding Rossmann-like Domain"/>
    <property type="match status" value="1"/>
</dbReference>
<dbReference type="InterPro" id="IPR001509">
    <property type="entry name" value="Epimerase_deHydtase"/>
</dbReference>
<dbReference type="PANTHER" id="PTHR43000">
    <property type="entry name" value="DTDP-D-GLUCOSE 4,6-DEHYDRATASE-RELATED"/>
    <property type="match status" value="1"/>
</dbReference>
<dbReference type="STRING" id="745368.SAMN02745178_01892"/>
<keyword evidence="4" id="KW-1185">Reference proteome</keyword>
<evidence type="ECO:0000256" key="1">
    <source>
        <dbReference type="ARBA" id="ARBA00007637"/>
    </source>
</evidence>
<evidence type="ECO:0000313" key="4">
    <source>
        <dbReference type="Proteomes" id="UP000190286"/>
    </source>
</evidence>
<dbReference type="SUPFAM" id="SSF51735">
    <property type="entry name" value="NAD(P)-binding Rossmann-fold domains"/>
    <property type="match status" value="1"/>
</dbReference>
<protein>
    <submittedName>
        <fullName evidence="3">Nucleoside-diphosphate-sugar epimerase</fullName>
    </submittedName>
</protein>
<evidence type="ECO:0000259" key="2">
    <source>
        <dbReference type="Pfam" id="PF01370"/>
    </source>
</evidence>
<name>A0A1T4XIH6_9FIRM</name>
<dbReference type="InterPro" id="IPR036291">
    <property type="entry name" value="NAD(P)-bd_dom_sf"/>
</dbReference>
<dbReference type="RefSeq" id="WP_078784804.1">
    <property type="nucleotide sequence ID" value="NZ_CBCTSN010000028.1"/>
</dbReference>
<evidence type="ECO:0000313" key="3">
    <source>
        <dbReference type="EMBL" id="SKA88905.1"/>
    </source>
</evidence>
<dbReference type="Proteomes" id="UP000190286">
    <property type="component" value="Unassembled WGS sequence"/>
</dbReference>
<feature type="domain" description="NAD-dependent epimerase/dehydratase" evidence="2">
    <location>
        <begin position="12"/>
        <end position="239"/>
    </location>
</feature>
<gene>
    <name evidence="3" type="ORF">SAMN02745178_01892</name>
</gene>
<dbReference type="Pfam" id="PF01370">
    <property type="entry name" value="Epimerase"/>
    <property type="match status" value="1"/>
</dbReference>
<sequence>MASIQRQIRTAIITGPTGAIGMALCAKLLAEGVTVYAVTHPGSARAALLPQDARLHVVPCDAAELAALPELIPEKADAFFHFAWAHTIGPGRNDMPAQIENIRYTIAACRAAAQLGCQVFIGAGSQAEYGRVEGVLTAQTPCFPENGYGMAKLCAGQMSRVECQTLGMAHIWTRILSVYGPHDGPATMISGTIRKLLHGEKPALTAGIQQWDYLYAADAAAAFYALAVSGQDGRVYPLGSGTARPLKDYIEALRDAIDPALPLGLGEVPYGPLQVMHLQADTSALQEDTGWRPATPFEEGIRETIEWVRKETK</sequence>
<dbReference type="GeneID" id="93338347"/>
<dbReference type="OrthoDB" id="9789543at2"/>
<organism evidence="3 4">
    <name type="scientific">Gemmiger formicilis</name>
    <dbReference type="NCBI Taxonomy" id="745368"/>
    <lineage>
        <taxon>Bacteria</taxon>
        <taxon>Bacillati</taxon>
        <taxon>Bacillota</taxon>
        <taxon>Clostridia</taxon>
        <taxon>Eubacteriales</taxon>
        <taxon>Gemmiger</taxon>
    </lineage>
</organism>
<reference evidence="3 4" key="1">
    <citation type="submission" date="2017-02" db="EMBL/GenBank/DDBJ databases">
        <authorList>
            <person name="Peterson S.W."/>
        </authorList>
    </citation>
    <scope>NUCLEOTIDE SEQUENCE [LARGE SCALE GENOMIC DNA]</scope>
    <source>
        <strain evidence="3 4">ATCC 27749</strain>
    </source>
</reference>
<comment type="similarity">
    <text evidence="1">Belongs to the NAD(P)-dependent epimerase/dehydratase family.</text>
</comment>
<proteinExistence type="inferred from homology"/>